<dbReference type="SUPFAM" id="SSF49562">
    <property type="entry name" value="C2 domain (Calcium/lipid-binding domain, CaLB)"/>
    <property type="match status" value="2"/>
</dbReference>
<dbReference type="EMBL" id="KZ664591">
    <property type="protein sequence ID" value="PPS04469.1"/>
    <property type="molecule type" value="Genomic_DNA"/>
</dbReference>
<sequence>MPAEEKEGFSLKETKPNIGGGRTTPVYSEMNKPNPEWNQVFAFTKDRIQSLPVEIPEFVNNEFIGKIAINVSDIRTQVPLDSPLAPEWYKLEDKDMDKANLSVSELMLVIWFGTQADEVFIDAWHSYVVTVYLSPRLWYLRVNIIEAQDLVNRNSEVYVKGTLGNVKLRTRVSADKSFNPRWNDDLMFVAADLGRCMIHLSEGGGDVVQELKFASKLNVRISLDGATFNGLWPPALGVLELGIVGASVLVPMKSRVGPKWSDSFSPKCNEQYTWKSMICLRSKYWEAKDQLFTLPTNQVYTYSYPLIALRFTSPSYLITNFLITLSLFEVSDLICDTN</sequence>
<dbReference type="SMART" id="SM00239">
    <property type="entry name" value="C2"/>
    <property type="match status" value="1"/>
</dbReference>
<dbReference type="InterPro" id="IPR000008">
    <property type="entry name" value="C2_dom"/>
</dbReference>
<dbReference type="PANTHER" id="PTHR31425:SF26">
    <property type="entry name" value="PROTEIN QUIRKY-LIKE"/>
    <property type="match status" value="1"/>
</dbReference>
<gene>
    <name evidence="3" type="ORF">GOBAR_AA16190</name>
</gene>
<name>A0A2P5XM88_GOSBA</name>
<feature type="compositionally biased region" description="Basic and acidic residues" evidence="1">
    <location>
        <begin position="1"/>
        <end position="15"/>
    </location>
</feature>
<accession>A0A2P5XM88</accession>
<dbReference type="Proteomes" id="UP000239757">
    <property type="component" value="Unassembled WGS sequence"/>
</dbReference>
<evidence type="ECO:0000256" key="1">
    <source>
        <dbReference type="SAM" id="MobiDB-lite"/>
    </source>
</evidence>
<dbReference type="OrthoDB" id="965431at2759"/>
<evidence type="ECO:0000313" key="3">
    <source>
        <dbReference type="EMBL" id="PPS04469.1"/>
    </source>
</evidence>
<evidence type="ECO:0000313" key="4">
    <source>
        <dbReference type="Proteomes" id="UP000239757"/>
    </source>
</evidence>
<protein>
    <recommendedName>
        <fullName evidence="2">C2 domain-containing protein</fullName>
    </recommendedName>
</protein>
<dbReference type="PANTHER" id="PTHR31425">
    <property type="entry name" value="PHOSPHORIBOSYLANTHRANILATE TRANSFERASE ISOFORM 1"/>
    <property type="match status" value="1"/>
</dbReference>
<dbReference type="Pfam" id="PF00168">
    <property type="entry name" value="C2"/>
    <property type="match status" value="2"/>
</dbReference>
<feature type="domain" description="C2" evidence="2">
    <location>
        <begin position="139"/>
        <end position="232"/>
    </location>
</feature>
<organism evidence="3 4">
    <name type="scientific">Gossypium barbadense</name>
    <name type="common">Sea Island cotton</name>
    <name type="synonym">Hibiscus barbadensis</name>
    <dbReference type="NCBI Taxonomy" id="3634"/>
    <lineage>
        <taxon>Eukaryota</taxon>
        <taxon>Viridiplantae</taxon>
        <taxon>Streptophyta</taxon>
        <taxon>Embryophyta</taxon>
        <taxon>Tracheophyta</taxon>
        <taxon>Spermatophyta</taxon>
        <taxon>Magnoliopsida</taxon>
        <taxon>eudicotyledons</taxon>
        <taxon>Gunneridae</taxon>
        <taxon>Pentapetalae</taxon>
        <taxon>rosids</taxon>
        <taxon>malvids</taxon>
        <taxon>Malvales</taxon>
        <taxon>Malvaceae</taxon>
        <taxon>Malvoideae</taxon>
        <taxon>Gossypium</taxon>
    </lineage>
</organism>
<feature type="region of interest" description="Disordered" evidence="1">
    <location>
        <begin position="1"/>
        <end position="29"/>
    </location>
</feature>
<dbReference type="AlphaFoldDB" id="A0A2P5XM88"/>
<proteinExistence type="predicted"/>
<dbReference type="InterPro" id="IPR047259">
    <property type="entry name" value="QUIRKY-like"/>
</dbReference>
<evidence type="ECO:0000259" key="2">
    <source>
        <dbReference type="SMART" id="SM00239"/>
    </source>
</evidence>
<dbReference type="InterPro" id="IPR035892">
    <property type="entry name" value="C2_domain_sf"/>
</dbReference>
<reference evidence="3 4" key="1">
    <citation type="submission" date="2015-01" db="EMBL/GenBank/DDBJ databases">
        <title>Genome of allotetraploid Gossypium barbadense reveals genomic plasticity and fiber elongation in cotton evolution.</title>
        <authorList>
            <person name="Chen X."/>
            <person name="Liu X."/>
            <person name="Zhao B."/>
            <person name="Zheng H."/>
            <person name="Hu Y."/>
            <person name="Lu G."/>
            <person name="Yang C."/>
            <person name="Chen J."/>
            <person name="Shan C."/>
            <person name="Zhang L."/>
            <person name="Zhou Y."/>
            <person name="Wang L."/>
            <person name="Guo W."/>
            <person name="Bai Y."/>
            <person name="Ruan J."/>
            <person name="Shangguan X."/>
            <person name="Mao Y."/>
            <person name="Jiang J."/>
            <person name="Zhu Y."/>
            <person name="Lei J."/>
            <person name="Kang H."/>
            <person name="Chen S."/>
            <person name="He X."/>
            <person name="Wang R."/>
            <person name="Wang Y."/>
            <person name="Chen J."/>
            <person name="Wang L."/>
            <person name="Yu S."/>
            <person name="Wang B."/>
            <person name="Wei J."/>
            <person name="Song S."/>
            <person name="Lu X."/>
            <person name="Gao Z."/>
            <person name="Gu W."/>
            <person name="Deng X."/>
            <person name="Ma D."/>
            <person name="Wang S."/>
            <person name="Liang W."/>
            <person name="Fang L."/>
            <person name="Cai C."/>
            <person name="Zhu X."/>
            <person name="Zhou B."/>
            <person name="Zhang Y."/>
            <person name="Chen Z."/>
            <person name="Xu S."/>
            <person name="Zhu R."/>
            <person name="Wang S."/>
            <person name="Zhang T."/>
            <person name="Zhao G."/>
        </authorList>
    </citation>
    <scope>NUCLEOTIDE SEQUENCE [LARGE SCALE GENOMIC DNA]</scope>
    <source>
        <strain evidence="4">cv. Xinhai21</strain>
        <tissue evidence="3">Leaf</tissue>
    </source>
</reference>
<dbReference type="Gene3D" id="2.60.40.150">
    <property type="entry name" value="C2 domain"/>
    <property type="match status" value="2"/>
</dbReference>